<feature type="transmembrane region" description="Helical" evidence="1">
    <location>
        <begin position="12"/>
        <end position="32"/>
    </location>
</feature>
<accession>A0ABX0F586</accession>
<comment type="caution">
    <text evidence="2">The sequence shown here is derived from an EMBL/GenBank/DDBJ whole genome shotgun (WGS) entry which is preliminary data.</text>
</comment>
<reference evidence="2 3" key="1">
    <citation type="submission" date="2020-01" db="EMBL/GenBank/DDBJ databases">
        <title>Polyphasic characterisation and genomic insights into a novel alkali tolerant bacterium VR-M41.</title>
        <authorList>
            <person name="Vemuluri V.R."/>
        </authorList>
    </citation>
    <scope>NUCLEOTIDE SEQUENCE [LARGE SCALE GENOMIC DNA]</scope>
    <source>
        <strain evidence="2 3">VR-M41</strain>
    </source>
</reference>
<evidence type="ECO:0000313" key="2">
    <source>
        <dbReference type="EMBL" id="NGZ75580.1"/>
    </source>
</evidence>
<dbReference type="Pfam" id="PF10694">
    <property type="entry name" value="DUF2500"/>
    <property type="match status" value="1"/>
</dbReference>
<proteinExistence type="predicted"/>
<evidence type="ECO:0000313" key="3">
    <source>
        <dbReference type="Proteomes" id="UP000800303"/>
    </source>
</evidence>
<gene>
    <name evidence="2" type="ORF">GYN08_09615</name>
</gene>
<evidence type="ECO:0000256" key="1">
    <source>
        <dbReference type="SAM" id="Phobius"/>
    </source>
</evidence>
<name>A0ABX0F586_9BACL</name>
<keyword evidence="3" id="KW-1185">Reference proteome</keyword>
<dbReference type="Gene3D" id="2.40.50.660">
    <property type="match status" value="1"/>
</dbReference>
<protein>
    <submittedName>
        <fullName evidence="2">DUF2500 domain-containing protein</fullName>
    </submittedName>
</protein>
<sequence>MGGFFGDAPLWFSIPFVSIFVLAIGSIVYAIIKGMAERAKNNASEVLTVPVKLIAKRTEVWGGSGDSRARTSYYLTFEAQNGDRKEMEVTGEQYGLSMEGDEGMLTFQGTRFKKFERSMQA</sequence>
<keyword evidence="1" id="KW-0812">Transmembrane</keyword>
<dbReference type="Proteomes" id="UP000800303">
    <property type="component" value="Unassembled WGS sequence"/>
</dbReference>
<keyword evidence="1" id="KW-1133">Transmembrane helix</keyword>
<organism evidence="2 3">
    <name type="scientific">Saccharibacillus alkalitolerans</name>
    <dbReference type="NCBI Taxonomy" id="2705290"/>
    <lineage>
        <taxon>Bacteria</taxon>
        <taxon>Bacillati</taxon>
        <taxon>Bacillota</taxon>
        <taxon>Bacilli</taxon>
        <taxon>Bacillales</taxon>
        <taxon>Paenibacillaceae</taxon>
        <taxon>Saccharibacillus</taxon>
    </lineage>
</organism>
<dbReference type="InterPro" id="IPR019635">
    <property type="entry name" value="DUF2500"/>
</dbReference>
<keyword evidence="1" id="KW-0472">Membrane</keyword>
<dbReference type="EMBL" id="JAAFGS010000003">
    <property type="protein sequence ID" value="NGZ75580.1"/>
    <property type="molecule type" value="Genomic_DNA"/>
</dbReference>